<reference evidence="1" key="1">
    <citation type="submission" date="2020-04" db="EMBL/GenBank/DDBJ databases">
        <authorList>
            <person name="Chiriac C."/>
            <person name="Salcher M."/>
            <person name="Ghai R."/>
            <person name="Kavagutti S V."/>
        </authorList>
    </citation>
    <scope>NUCLEOTIDE SEQUENCE</scope>
</reference>
<evidence type="ECO:0008006" key="2">
    <source>
        <dbReference type="Google" id="ProtNLM"/>
    </source>
</evidence>
<name>A0A6J5NVT9_9CAUD</name>
<protein>
    <recommendedName>
        <fullName evidence="2">Pyridoxal-phosphate dependent enzyme</fullName>
    </recommendedName>
</protein>
<evidence type="ECO:0000313" key="1">
    <source>
        <dbReference type="EMBL" id="CAB4162902.1"/>
    </source>
</evidence>
<dbReference type="SUPFAM" id="SSF53686">
    <property type="entry name" value="Tryptophan synthase beta subunit-like PLP-dependent enzymes"/>
    <property type="match status" value="1"/>
</dbReference>
<dbReference type="Gene3D" id="3.40.50.1100">
    <property type="match status" value="2"/>
</dbReference>
<sequence>METIFDKISIDRSVIKWSDYMFNLTPIEKVGDTFFKREDKFAPLGYGGINGSKLRQCIWLTDEYVKNHSNPVGIISGTSVKSPQLPMGSAVAEHYNLDSVHVIGATKPSIANKHENVAMATWFNAKFYIVPNIAYNPVLQRKVKHLLEKDKFLKDYFYLEYGITLDHKLNPPKRVEQFHFIGSEQVKNIPDHIENLIIPAGSCNSCTSILYGIARFAPKNLKNVYLIGIGPNKIDFIEERLDIIEKISGVYTKSYKRIYHDSPNIQQKYETNVLDFSGNNVDYKFNLHHFDLHTTKYVDYQDEMPYNYYGIELHPTYEGKVMTYVMEKMPSLINNKTMFWIVGSKPRKENMYKYLGEKYGSFPKSINEYKFEQSDVRALV</sequence>
<dbReference type="InterPro" id="IPR036052">
    <property type="entry name" value="TrpB-like_PALP_sf"/>
</dbReference>
<accession>A0A6J5NVT9</accession>
<organism evidence="1">
    <name type="scientific">uncultured Caudovirales phage</name>
    <dbReference type="NCBI Taxonomy" id="2100421"/>
    <lineage>
        <taxon>Viruses</taxon>
        <taxon>Duplodnaviria</taxon>
        <taxon>Heunggongvirae</taxon>
        <taxon>Uroviricota</taxon>
        <taxon>Caudoviricetes</taxon>
        <taxon>Peduoviridae</taxon>
        <taxon>Maltschvirus</taxon>
        <taxon>Maltschvirus maltsch</taxon>
    </lineage>
</organism>
<dbReference type="EMBL" id="LR796734">
    <property type="protein sequence ID" value="CAB4162902.1"/>
    <property type="molecule type" value="Genomic_DNA"/>
</dbReference>
<proteinExistence type="predicted"/>
<gene>
    <name evidence="1" type="ORF">UFOVP787_172</name>
</gene>